<keyword evidence="4" id="KW-1185">Reference proteome</keyword>
<dbReference type="InterPro" id="IPR036047">
    <property type="entry name" value="F-box-like_dom_sf"/>
</dbReference>
<accession>A0AAD6HRY9</accession>
<gene>
    <name evidence="3" type="ORF">N7493_002497</name>
</gene>
<reference evidence="3" key="1">
    <citation type="journal article" date="2023" name="IMA Fungus">
        <title>Comparative genomic study of the Penicillium genus elucidates a diverse pangenome and 15 lateral gene transfer events.</title>
        <authorList>
            <person name="Petersen C."/>
            <person name="Sorensen T."/>
            <person name="Nielsen M.R."/>
            <person name="Sondergaard T.E."/>
            <person name="Sorensen J.L."/>
            <person name="Fitzpatrick D.A."/>
            <person name="Frisvad J.C."/>
            <person name="Nielsen K.L."/>
        </authorList>
    </citation>
    <scope>NUCLEOTIDE SEQUENCE</scope>
    <source>
        <strain evidence="3">IBT 17514</strain>
    </source>
</reference>
<dbReference type="PROSITE" id="PS50181">
    <property type="entry name" value="FBOX"/>
    <property type="match status" value="1"/>
</dbReference>
<feature type="domain" description="F-box" evidence="2">
    <location>
        <begin position="4"/>
        <end position="50"/>
    </location>
</feature>
<dbReference type="Proteomes" id="UP001215712">
    <property type="component" value="Unassembled WGS sequence"/>
</dbReference>
<evidence type="ECO:0000313" key="4">
    <source>
        <dbReference type="Proteomes" id="UP001215712"/>
    </source>
</evidence>
<feature type="region of interest" description="Disordered" evidence="1">
    <location>
        <begin position="469"/>
        <end position="502"/>
    </location>
</feature>
<proteinExistence type="predicted"/>
<evidence type="ECO:0000259" key="2">
    <source>
        <dbReference type="PROSITE" id="PS50181"/>
    </source>
</evidence>
<evidence type="ECO:0000256" key="1">
    <source>
        <dbReference type="SAM" id="MobiDB-lite"/>
    </source>
</evidence>
<dbReference type="InterPro" id="IPR001810">
    <property type="entry name" value="F-box_dom"/>
</dbReference>
<evidence type="ECO:0000313" key="3">
    <source>
        <dbReference type="EMBL" id="KAJ5733711.1"/>
    </source>
</evidence>
<comment type="caution">
    <text evidence="3">The sequence shown here is derived from an EMBL/GenBank/DDBJ whole genome shotgun (WGS) entry which is preliminary data.</text>
</comment>
<name>A0AAD6HRY9_9EURO</name>
<protein>
    <recommendedName>
        <fullName evidence="2">F-box domain-containing protein</fullName>
    </recommendedName>
</protein>
<dbReference type="SUPFAM" id="SSF81383">
    <property type="entry name" value="F-box domain"/>
    <property type="match status" value="1"/>
</dbReference>
<dbReference type="AlphaFoldDB" id="A0AAD6HRY9"/>
<dbReference type="EMBL" id="JAQJAN010000003">
    <property type="protein sequence ID" value="KAJ5733711.1"/>
    <property type="molecule type" value="Genomic_DNA"/>
</dbReference>
<organism evidence="3 4">
    <name type="scientific">Penicillium malachiteum</name>
    <dbReference type="NCBI Taxonomy" id="1324776"/>
    <lineage>
        <taxon>Eukaryota</taxon>
        <taxon>Fungi</taxon>
        <taxon>Dikarya</taxon>
        <taxon>Ascomycota</taxon>
        <taxon>Pezizomycotina</taxon>
        <taxon>Eurotiomycetes</taxon>
        <taxon>Eurotiomycetidae</taxon>
        <taxon>Eurotiales</taxon>
        <taxon>Aspergillaceae</taxon>
        <taxon>Penicillium</taxon>
    </lineage>
</organism>
<sequence>MSATTNLDSLPFDIFYQIAKSLDDRDYINLSRTNRALHDLTNSDLVARKTVENVLLYSKEGQKALANGAGYTYRKAVGHRFDIHEAVATAAPYSVSVLAYGADFLYNQGFLCYRAGHEIRLLNVHAAGKQECVLNLLDLLRRLHSGPDAVDRVSLLQYADGILVFRVKEFNEQDDMLLAIDMSVRPTNSKKGRLVLQRTVPASAPMFVRHSRSYLWYGVFTAMGGSDGVWAIHGADITSPETRDTRFSLDRVVDGDLGQSLCFEMYKEHLYAVSTQATSGDAQVYSSFYRWSCYAPRQDGRKQDGNMWRREHCEGPINEMWTDLSIRTDEVTGKPVILECRREWPAGKSENHRTYYTQPLPLPDEVFAMYDEGNSEPDCLPFAQEHNLDEISTITHHPANRHRPAKRLRRDYHAEYEPTHDQTLRQEFIAARTKHRTYNLAASTFIDLVNDPAANGFRSQDRLRLRTVSRKRKSPIDEEGDEGHQGLLLGPTQYKEDGTPLEGSEERFMSRGVYMWPPEDSPTELHRILCPDSRINRVRVISDERSLIYSIQCSGLPADHKALILISFDPKIHFKTLLSLRTMKAPSIPKKVFPVEAPQPEPSNGSLLRDAKPLYEAINWGYWLR</sequence>
<dbReference type="Pfam" id="PF00646">
    <property type="entry name" value="F-box"/>
    <property type="match status" value="1"/>
</dbReference>
<reference evidence="3" key="2">
    <citation type="submission" date="2023-01" db="EMBL/GenBank/DDBJ databases">
        <authorList>
            <person name="Petersen C."/>
        </authorList>
    </citation>
    <scope>NUCLEOTIDE SEQUENCE</scope>
    <source>
        <strain evidence="3">IBT 17514</strain>
    </source>
</reference>